<organism evidence="2 3">
    <name type="scientific">Ruminiclostridium sufflavum DSM 19573</name>
    <dbReference type="NCBI Taxonomy" id="1121337"/>
    <lineage>
        <taxon>Bacteria</taxon>
        <taxon>Bacillati</taxon>
        <taxon>Bacillota</taxon>
        <taxon>Clostridia</taxon>
        <taxon>Eubacteriales</taxon>
        <taxon>Oscillospiraceae</taxon>
        <taxon>Ruminiclostridium</taxon>
    </lineage>
</organism>
<name>A0A318XT69_9FIRM</name>
<dbReference type="Pfam" id="PF01636">
    <property type="entry name" value="APH"/>
    <property type="match status" value="1"/>
</dbReference>
<dbReference type="PANTHER" id="PTHR21310:SF42">
    <property type="entry name" value="BIFUNCTIONAL AAC_APH"/>
    <property type="match status" value="1"/>
</dbReference>
<evidence type="ECO:0000313" key="3">
    <source>
        <dbReference type="Proteomes" id="UP000248132"/>
    </source>
</evidence>
<protein>
    <submittedName>
        <fullName evidence="2">Aminoglycoside 2''-phosphotransferase</fullName>
    </submittedName>
</protein>
<accession>A0A318XT69</accession>
<dbReference type="PANTHER" id="PTHR21310">
    <property type="entry name" value="AMINOGLYCOSIDE PHOSPHOTRANSFERASE-RELATED-RELATED"/>
    <property type="match status" value="1"/>
</dbReference>
<dbReference type="Gene3D" id="3.90.1200.10">
    <property type="match status" value="1"/>
</dbReference>
<comment type="caution">
    <text evidence="2">The sequence shown here is derived from an EMBL/GenBank/DDBJ whole genome shotgun (WGS) entry which is preliminary data.</text>
</comment>
<reference evidence="2 3" key="1">
    <citation type="submission" date="2018-06" db="EMBL/GenBank/DDBJ databases">
        <title>Genomic Encyclopedia of Type Strains, Phase I: the one thousand microbial genomes (KMG-I) project.</title>
        <authorList>
            <person name="Kyrpides N."/>
        </authorList>
    </citation>
    <scope>NUCLEOTIDE SEQUENCE [LARGE SCALE GENOMIC DNA]</scope>
    <source>
        <strain evidence="2 3">DSM 19573</strain>
    </source>
</reference>
<dbReference type="RefSeq" id="WP_110463313.1">
    <property type="nucleotide sequence ID" value="NZ_QKMR01000026.1"/>
</dbReference>
<dbReference type="InterPro" id="IPR011009">
    <property type="entry name" value="Kinase-like_dom_sf"/>
</dbReference>
<dbReference type="EMBL" id="QKMR01000026">
    <property type="protein sequence ID" value="PYG84994.1"/>
    <property type="molecule type" value="Genomic_DNA"/>
</dbReference>
<dbReference type="InterPro" id="IPR002575">
    <property type="entry name" value="Aminoglycoside_PTrfase"/>
</dbReference>
<dbReference type="OrthoDB" id="48950at2"/>
<sequence>MFERMDEKRERYTQYINNKYPKLKISKMQCSFKDEKHSDTVTLNNVHVFKFAKYDWSASFIDNEVNTVNLIRRYINMPLPKMQCLETGITISNYIEGEPLFRNVLLLLDNRAQEAIAEEIGTFMKQLHGISIYEEGIKNINESPVDFSADYWMSQYEGIQRKLYPHCDSYTKKCIYQVFKPLMDNGHFLDYKASIIHGNPVPNNFLFDKGSNRINGVINFGLSGTGDPAYDIGVLIDNLGETFVKRVSRYYKDIDSFIDRSRFYAFTIGFCWGKSVADMITTRDFTHFKFFSGGGDKFPIGSNW</sequence>
<dbReference type="SUPFAM" id="SSF56112">
    <property type="entry name" value="Protein kinase-like (PK-like)"/>
    <property type="match status" value="1"/>
</dbReference>
<gene>
    <name evidence="2" type="ORF">LY28_03352</name>
</gene>
<dbReference type="InterPro" id="IPR051678">
    <property type="entry name" value="AGP_Transferase"/>
</dbReference>
<dbReference type="GO" id="GO:0016740">
    <property type="term" value="F:transferase activity"/>
    <property type="evidence" value="ECO:0007669"/>
    <property type="project" value="UniProtKB-KW"/>
</dbReference>
<dbReference type="Proteomes" id="UP000248132">
    <property type="component" value="Unassembled WGS sequence"/>
</dbReference>
<keyword evidence="3" id="KW-1185">Reference proteome</keyword>
<proteinExistence type="predicted"/>
<keyword evidence="2" id="KW-0808">Transferase</keyword>
<evidence type="ECO:0000259" key="1">
    <source>
        <dbReference type="Pfam" id="PF01636"/>
    </source>
</evidence>
<evidence type="ECO:0000313" key="2">
    <source>
        <dbReference type="EMBL" id="PYG84994.1"/>
    </source>
</evidence>
<dbReference type="Gene3D" id="3.30.200.20">
    <property type="entry name" value="Phosphorylase Kinase, domain 1"/>
    <property type="match status" value="1"/>
</dbReference>
<feature type="domain" description="Aminoglycoside phosphotransferase" evidence="1">
    <location>
        <begin position="50"/>
        <end position="252"/>
    </location>
</feature>
<dbReference type="AlphaFoldDB" id="A0A318XT69"/>